<dbReference type="Pfam" id="PF00011">
    <property type="entry name" value="HSP20"/>
    <property type="match status" value="1"/>
</dbReference>
<reference evidence="5 6" key="1">
    <citation type="journal article" date="2024" name="Front. Microbiol.">
        <title>Novel thermophilic genera Geochorda gen. nov. and Carboxydochorda gen. nov. from the deep terrestrial subsurface reveal the ecophysiological diversity in the class Limnochordia.</title>
        <authorList>
            <person name="Karnachuk O.V."/>
            <person name="Lukina A.P."/>
            <person name="Avakyan M.R."/>
            <person name="Kadnikov V.V."/>
            <person name="Begmatov S."/>
            <person name="Beletsky A.V."/>
            <person name="Vlasova K.G."/>
            <person name="Novikov A.A."/>
            <person name="Shcherbakova V.A."/>
            <person name="Mardanov A.V."/>
            <person name="Ravin N.V."/>
        </authorList>
    </citation>
    <scope>NUCLEOTIDE SEQUENCE [LARGE SCALE GENOMIC DNA]</scope>
    <source>
        <strain evidence="5 6">L945</strain>
    </source>
</reference>
<organism evidence="5 6">
    <name type="scientific">Carboxydichorda subterranea</name>
    <dbReference type="NCBI Taxonomy" id="3109565"/>
    <lineage>
        <taxon>Bacteria</taxon>
        <taxon>Bacillati</taxon>
        <taxon>Bacillota</taxon>
        <taxon>Limnochordia</taxon>
        <taxon>Limnochordales</taxon>
        <taxon>Geochordaceae</taxon>
        <taxon>Carboxydichorda</taxon>
    </lineage>
</organism>
<dbReference type="InterPro" id="IPR008978">
    <property type="entry name" value="HSP20-like_chaperone"/>
</dbReference>
<protein>
    <submittedName>
        <fullName evidence="5">Hsp20/alpha crystallin family protein</fullName>
    </submittedName>
</protein>
<feature type="domain" description="CS" evidence="4">
    <location>
        <begin position="45"/>
        <end position="153"/>
    </location>
</feature>
<dbReference type="Proteomes" id="UP001332192">
    <property type="component" value="Chromosome"/>
</dbReference>
<proteinExistence type="inferred from homology"/>
<dbReference type="PANTHER" id="PTHR11527">
    <property type="entry name" value="HEAT-SHOCK PROTEIN 20 FAMILY MEMBER"/>
    <property type="match status" value="1"/>
</dbReference>
<evidence type="ECO:0000313" key="6">
    <source>
        <dbReference type="Proteomes" id="UP001332192"/>
    </source>
</evidence>
<name>A0ABZ1BVU0_9FIRM</name>
<dbReference type="Gene3D" id="2.60.40.790">
    <property type="match status" value="1"/>
</dbReference>
<dbReference type="InterPro" id="IPR031107">
    <property type="entry name" value="Small_HSP"/>
</dbReference>
<sequence length="153" mass="18046">MAIERFRRGHQLEDRREPAGPWDWGLVWEPLRNLWERGPLQGWGVDFPALDVYETEKDVVVEAELPGVEPEDVEVDVVDHQLRIRGEVRRSEQRHDRGVYRRERRFGSFVRTVSLPDEVDLEQARATMQQGVLKLRLPKKEGFRRRIPIERGG</sequence>
<evidence type="ECO:0000259" key="3">
    <source>
        <dbReference type="PROSITE" id="PS01031"/>
    </source>
</evidence>
<evidence type="ECO:0000256" key="2">
    <source>
        <dbReference type="RuleBase" id="RU003616"/>
    </source>
</evidence>
<dbReference type="CDD" id="cd06464">
    <property type="entry name" value="ACD_sHsps-like"/>
    <property type="match status" value="1"/>
</dbReference>
<dbReference type="InterPro" id="IPR007052">
    <property type="entry name" value="CS_dom"/>
</dbReference>
<dbReference type="RefSeq" id="WP_324716063.1">
    <property type="nucleotide sequence ID" value="NZ_CP141615.1"/>
</dbReference>
<dbReference type="SUPFAM" id="SSF49764">
    <property type="entry name" value="HSP20-like chaperones"/>
    <property type="match status" value="1"/>
</dbReference>
<evidence type="ECO:0000259" key="4">
    <source>
        <dbReference type="PROSITE" id="PS51203"/>
    </source>
</evidence>
<dbReference type="EMBL" id="CP141615">
    <property type="protein sequence ID" value="WRP16791.1"/>
    <property type="molecule type" value="Genomic_DNA"/>
</dbReference>
<evidence type="ECO:0000256" key="1">
    <source>
        <dbReference type="PROSITE-ProRule" id="PRU00285"/>
    </source>
</evidence>
<accession>A0ABZ1BVU0</accession>
<gene>
    <name evidence="5" type="ORF">U7230_11950</name>
</gene>
<keyword evidence="6" id="KW-1185">Reference proteome</keyword>
<dbReference type="InterPro" id="IPR002068">
    <property type="entry name" value="A-crystallin/Hsp20_dom"/>
</dbReference>
<dbReference type="PROSITE" id="PS51203">
    <property type="entry name" value="CS"/>
    <property type="match status" value="1"/>
</dbReference>
<comment type="similarity">
    <text evidence="1 2">Belongs to the small heat shock protein (HSP20) family.</text>
</comment>
<evidence type="ECO:0000313" key="5">
    <source>
        <dbReference type="EMBL" id="WRP16791.1"/>
    </source>
</evidence>
<feature type="domain" description="SHSP" evidence="3">
    <location>
        <begin position="41"/>
        <end position="152"/>
    </location>
</feature>
<dbReference type="PROSITE" id="PS01031">
    <property type="entry name" value="SHSP"/>
    <property type="match status" value="1"/>
</dbReference>